<dbReference type="InterPro" id="IPR017441">
    <property type="entry name" value="Protein_kinase_ATP_BS"/>
</dbReference>
<evidence type="ECO:0000313" key="7">
    <source>
        <dbReference type="EMBL" id="KAL3853544.1"/>
    </source>
</evidence>
<dbReference type="Pfam" id="PF00350">
    <property type="entry name" value="Dynamin_N"/>
    <property type="match status" value="1"/>
</dbReference>
<dbReference type="InterPro" id="IPR045063">
    <property type="entry name" value="Dynamin_N"/>
</dbReference>
<dbReference type="InterPro" id="IPR001245">
    <property type="entry name" value="Ser-Thr/Tyr_kinase_cat_dom"/>
</dbReference>
<evidence type="ECO:0000256" key="2">
    <source>
        <dbReference type="ARBA" id="ARBA00022527"/>
    </source>
</evidence>
<evidence type="ECO:0000256" key="3">
    <source>
        <dbReference type="ARBA" id="ARBA00022741"/>
    </source>
</evidence>
<dbReference type="EMBL" id="JBJQND010000015">
    <property type="protein sequence ID" value="KAL3853544.1"/>
    <property type="molecule type" value="Genomic_DNA"/>
</dbReference>
<dbReference type="SMART" id="SM00220">
    <property type="entry name" value="S_TKc"/>
    <property type="match status" value="1"/>
</dbReference>
<dbReference type="AlphaFoldDB" id="A0ABD3UVQ7"/>
<dbReference type="InterPro" id="IPR008271">
    <property type="entry name" value="Ser/Thr_kinase_AS"/>
</dbReference>
<evidence type="ECO:0000313" key="8">
    <source>
        <dbReference type="Proteomes" id="UP001634394"/>
    </source>
</evidence>
<keyword evidence="8" id="KW-1185">Reference proteome</keyword>
<dbReference type="GO" id="GO:0005524">
    <property type="term" value="F:ATP binding"/>
    <property type="evidence" value="ECO:0007669"/>
    <property type="project" value="UniProtKB-UniRule"/>
</dbReference>
<evidence type="ECO:0000259" key="6">
    <source>
        <dbReference type="PROSITE" id="PS50011"/>
    </source>
</evidence>
<dbReference type="Gene3D" id="1.10.510.10">
    <property type="entry name" value="Transferase(Phosphotransferase) domain 1"/>
    <property type="match status" value="1"/>
</dbReference>
<evidence type="ECO:0000256" key="5">
    <source>
        <dbReference type="PROSITE-ProRule" id="PRU10141"/>
    </source>
</evidence>
<keyword evidence="4 5" id="KW-0067">ATP-binding</keyword>
<proteinExistence type="inferred from homology"/>
<keyword evidence="2" id="KW-0418">Kinase</keyword>
<dbReference type="PROSITE" id="PS00107">
    <property type="entry name" value="PROTEIN_KINASE_ATP"/>
    <property type="match status" value="1"/>
</dbReference>
<comment type="caution">
    <text evidence="7">The sequence shown here is derived from an EMBL/GenBank/DDBJ whole genome shotgun (WGS) entry which is preliminary data.</text>
</comment>
<reference evidence="7 8" key="1">
    <citation type="submission" date="2024-11" db="EMBL/GenBank/DDBJ databases">
        <title>Chromosome-level genome assembly of the freshwater bivalve Anodonta woodiana.</title>
        <authorList>
            <person name="Chen X."/>
        </authorList>
    </citation>
    <scope>NUCLEOTIDE SEQUENCE [LARGE SCALE GENOMIC DNA]</scope>
    <source>
        <strain evidence="7">MN2024</strain>
        <tissue evidence="7">Gills</tissue>
    </source>
</reference>
<dbReference type="InterPro" id="IPR027417">
    <property type="entry name" value="P-loop_NTPase"/>
</dbReference>
<dbReference type="GO" id="GO:0004674">
    <property type="term" value="F:protein serine/threonine kinase activity"/>
    <property type="evidence" value="ECO:0007669"/>
    <property type="project" value="UniProtKB-KW"/>
</dbReference>
<dbReference type="Gene3D" id="3.40.50.300">
    <property type="entry name" value="P-loop containing nucleotide triphosphate hydrolases"/>
    <property type="match status" value="1"/>
</dbReference>
<feature type="binding site" evidence="5">
    <location>
        <position position="760"/>
    </location>
    <ligand>
        <name>ATP</name>
        <dbReference type="ChEBI" id="CHEBI:30616"/>
    </ligand>
</feature>
<dbReference type="InterPro" id="IPR000719">
    <property type="entry name" value="Prot_kinase_dom"/>
</dbReference>
<dbReference type="PROSITE" id="PS00108">
    <property type="entry name" value="PROTEIN_KINASE_ST"/>
    <property type="match status" value="1"/>
</dbReference>
<dbReference type="InterPro" id="IPR011009">
    <property type="entry name" value="Kinase-like_dom_sf"/>
</dbReference>
<keyword evidence="2" id="KW-0808">Transferase</keyword>
<organism evidence="7 8">
    <name type="scientific">Sinanodonta woodiana</name>
    <name type="common">Chinese pond mussel</name>
    <name type="synonym">Anodonta woodiana</name>
    <dbReference type="NCBI Taxonomy" id="1069815"/>
    <lineage>
        <taxon>Eukaryota</taxon>
        <taxon>Metazoa</taxon>
        <taxon>Spiralia</taxon>
        <taxon>Lophotrochozoa</taxon>
        <taxon>Mollusca</taxon>
        <taxon>Bivalvia</taxon>
        <taxon>Autobranchia</taxon>
        <taxon>Heteroconchia</taxon>
        <taxon>Palaeoheterodonta</taxon>
        <taxon>Unionida</taxon>
        <taxon>Unionoidea</taxon>
        <taxon>Unionidae</taxon>
        <taxon>Unioninae</taxon>
        <taxon>Sinanodonta</taxon>
    </lineage>
</organism>
<dbReference type="Pfam" id="PF07714">
    <property type="entry name" value="PK_Tyr_Ser-Thr"/>
    <property type="match status" value="1"/>
</dbReference>
<dbReference type="PANTHER" id="PTHR26392:SF92">
    <property type="entry name" value="PROTEIN KINASE DOMAIN-CONTAINING PROTEIN"/>
    <property type="match status" value="1"/>
</dbReference>
<comment type="similarity">
    <text evidence="1">Belongs to the protein kinase superfamily. TKL Ser/Thr protein kinase family. ROCO subfamily.</text>
</comment>
<name>A0ABD3UVQ7_SINWO</name>
<keyword evidence="3 5" id="KW-0547">Nucleotide-binding</keyword>
<protein>
    <recommendedName>
        <fullName evidence="6">Protein kinase domain-containing protein</fullName>
    </recommendedName>
</protein>
<gene>
    <name evidence="7" type="ORF">ACJMK2_017079</name>
</gene>
<evidence type="ECO:0000256" key="4">
    <source>
        <dbReference type="ARBA" id="ARBA00022840"/>
    </source>
</evidence>
<dbReference type="SUPFAM" id="SSF52540">
    <property type="entry name" value="P-loop containing nucleoside triphosphate hydrolases"/>
    <property type="match status" value="1"/>
</dbReference>
<feature type="domain" description="Protein kinase" evidence="6">
    <location>
        <begin position="725"/>
        <end position="1009"/>
    </location>
</feature>
<dbReference type="Gene3D" id="3.30.200.20">
    <property type="entry name" value="Phosphorylase Kinase, domain 1"/>
    <property type="match status" value="1"/>
</dbReference>
<accession>A0ABD3UVQ7</accession>
<dbReference type="Proteomes" id="UP001634394">
    <property type="component" value="Unassembled WGS sequence"/>
</dbReference>
<dbReference type="SUPFAM" id="SSF56112">
    <property type="entry name" value="Protein kinase-like (PK-like)"/>
    <property type="match status" value="1"/>
</dbReference>
<dbReference type="PANTHER" id="PTHR26392">
    <property type="entry name" value="MITOGEN-ACTIVATED PROTEIN KINASE KINASE KINASE 7-RELATED"/>
    <property type="match status" value="1"/>
</dbReference>
<keyword evidence="2" id="KW-0723">Serine/threonine-protein kinase</keyword>
<sequence>MEKQERRGSIVISNVDDIIKIPDLRSAFTVMKEMRIPTTNLSSLDEAKKRIIDHFEKTNGPIRIAPGGEKHEGLKKAVEEDKENRMTLKQKYSQSYEFFKKLPKQFQMDLNQVFMDIDKQFQDRPEELSKNECTILIAGETTAGKSSLINLLLGFDLLPTSQLSCTATMCEIRSDKSGIKEATAFYRSLQQEGGRKGRKAPERFSLSDSKGQEQLRQYLTQVDEYGESPIERIEVVWPFPMLEDGIVIVDTPGIGGAGKMMKYISKYLEKSFGSIYVINSTNAGGVQKGRLQDFLRTVVTSAGEDFNPDAALFVVNKWDQIPEQDRSTLQEDIWKKLSKLYPGLKEDQLCYMSLKDAAQAIQYGTQTAEHRQLSLGISTLLPDSLRNRLYSHYRWISSVLKRSAYSLKVSRVMASKNKDKVQEKFETIQKQMNLIERNAGESLASLKRSMDVEVDLICKKVEDALKSPELQKKLFEWNPKECPSTKDVKKLSKQLEEKLAERVATVLNSWERSNNIVADIKNKIIRVFKRDFELMEDQITKCEGALLDGDNRVITDLHKSIKKQAPVKQLFKKAKTTTGDEDLSSVKGLGAAVCSAGRLDLSKNKEVKSLMKVSRISPEDRVCEAMTLYIASIFQNKELKLKVHRYFSKFMKGIDSITKMIPDFLKADRQMIKTLSQEMQEYDQNLKDVFPTLIPQCYSLQGQLDVFFVNHIMKFDYKLEDLSWDMHEAPIGSGSFADVYLAAIKGGKRSDGRALPVALKVCRDPIKENTVTDILLEDRTLRDLDHENIVRYYGATFKFKNMNQKRDVQWIMILEMCKDTLKNVFIGPEVENPGKMSSGSRHQLRAMKEMASYVLQICNGLKYLHDKGFVHRDIKLENILVGENKVVKLTDVGLAKPMVDIAHSIVGSPVYMAPEVLLQFERNYDSKADIYSLAIVLWEMWYGMDAADHIQQQLFRSLEESIKSGLRPSMSQSVKPPDNWAALIKASWEYEAYKRPEITEHIRFFDDFLRNN</sequence>
<dbReference type="PROSITE" id="PS50011">
    <property type="entry name" value="PROTEIN_KINASE_DOM"/>
    <property type="match status" value="1"/>
</dbReference>
<evidence type="ECO:0000256" key="1">
    <source>
        <dbReference type="ARBA" id="ARBA00008171"/>
    </source>
</evidence>